<organism evidence="1 2">
    <name type="scientific">Archangium violaceum Cb vi76</name>
    <dbReference type="NCBI Taxonomy" id="1406225"/>
    <lineage>
        <taxon>Bacteria</taxon>
        <taxon>Pseudomonadati</taxon>
        <taxon>Myxococcota</taxon>
        <taxon>Myxococcia</taxon>
        <taxon>Myxococcales</taxon>
        <taxon>Cystobacterineae</taxon>
        <taxon>Archangiaceae</taxon>
        <taxon>Archangium</taxon>
    </lineage>
</organism>
<comment type="caution">
    <text evidence="1">The sequence shown here is derived from an EMBL/GenBank/DDBJ whole genome shotgun (WGS) entry which is preliminary data.</text>
</comment>
<accession>A0A084SRX9</accession>
<dbReference type="EMBL" id="JPMI01000156">
    <property type="protein sequence ID" value="KFA91214.1"/>
    <property type="molecule type" value="Genomic_DNA"/>
</dbReference>
<proteinExistence type="predicted"/>
<gene>
    <name evidence="1" type="ORF">Q664_23745</name>
</gene>
<evidence type="ECO:0000313" key="2">
    <source>
        <dbReference type="Proteomes" id="UP000028547"/>
    </source>
</evidence>
<sequence>MLLAGAMVWSLTPPEPPCAYVLRPAGPATVATPARVVFVTPGEAAAPPSEGEGTSWTCSSEGMSVPAFPVHVSTPMFENPETLVEATSITLHLSSTPVTREGHVMTLEGGGLLVLPQPGLPGSIPEGNIAEPFITVDFGGNVTTARYVPAPKAPGR</sequence>
<reference evidence="1 2" key="1">
    <citation type="submission" date="2014-07" db="EMBL/GenBank/DDBJ databases">
        <title>Draft Genome Sequence of Gephyronic Acid Producer, Cystobacter violaceus Strain Cb vi76.</title>
        <authorList>
            <person name="Stevens D.C."/>
            <person name="Young J."/>
            <person name="Carmichael R."/>
            <person name="Tan J."/>
            <person name="Taylor R.E."/>
        </authorList>
    </citation>
    <scope>NUCLEOTIDE SEQUENCE [LARGE SCALE GENOMIC DNA]</scope>
    <source>
        <strain evidence="1 2">Cb vi76</strain>
    </source>
</reference>
<evidence type="ECO:0000313" key="1">
    <source>
        <dbReference type="EMBL" id="KFA91214.1"/>
    </source>
</evidence>
<dbReference type="Proteomes" id="UP000028547">
    <property type="component" value="Unassembled WGS sequence"/>
</dbReference>
<dbReference type="AlphaFoldDB" id="A0A084SRX9"/>
<name>A0A084SRX9_9BACT</name>
<protein>
    <submittedName>
        <fullName evidence="1">Uncharacterized protein</fullName>
    </submittedName>
</protein>